<geneLocation type="plasmid" evidence="7">
    <name>pA324-IMP</name>
</geneLocation>
<geneLocation type="plasmid" evidence="3">
    <name>p12208-IMP</name>
</geneLocation>
<organism evidence="5">
    <name type="scientific">Klebsiella pneumoniae</name>
    <dbReference type="NCBI Taxonomy" id="573"/>
    <lineage>
        <taxon>Bacteria</taxon>
        <taxon>Pseudomonadati</taxon>
        <taxon>Pseudomonadota</taxon>
        <taxon>Gammaproteobacteria</taxon>
        <taxon>Enterobacterales</taxon>
        <taxon>Enterobacteriaceae</taxon>
        <taxon>Klebsiella/Raoultella group</taxon>
        <taxon>Klebsiella</taxon>
        <taxon>Klebsiella pneumoniae complex</taxon>
    </lineage>
</organism>
<feature type="transmembrane region" description="Helical" evidence="1">
    <location>
        <begin position="54"/>
        <end position="74"/>
    </location>
</feature>
<dbReference type="EMBL" id="MF344561">
    <property type="protein sequence ID" value="AVE18236.1"/>
    <property type="molecule type" value="Genomic_DNA"/>
</dbReference>
<evidence type="ECO:0000313" key="2">
    <source>
        <dbReference type="EMBL" id="AVE18236.1"/>
    </source>
</evidence>
<evidence type="ECO:0000313" key="6">
    <source>
        <dbReference type="EMBL" id="AVE19633.1"/>
    </source>
</evidence>
<keyword evidence="1" id="KW-0812">Transmembrane</keyword>
<keyword evidence="1" id="KW-1133">Transmembrane helix</keyword>
<accession>A0A2L1KB51</accession>
<evidence type="ECO:0000313" key="7">
    <source>
        <dbReference type="EMBL" id="AVE19882.1"/>
    </source>
</evidence>
<geneLocation type="plasmid" evidence="6">
    <name>p19051-IMP</name>
</geneLocation>
<geneLocation type="plasmid" evidence="5">
    <name>p13450-IMP</name>
</geneLocation>
<dbReference type="EMBL" id="MF344565">
    <property type="protein sequence ID" value="AVE19633.1"/>
    <property type="molecule type" value="Genomic_DNA"/>
</dbReference>
<keyword evidence="5" id="KW-0614">Plasmid</keyword>
<evidence type="ECO:0000256" key="1">
    <source>
        <dbReference type="SAM" id="Phobius"/>
    </source>
</evidence>
<keyword evidence="1" id="KW-0472">Membrane</keyword>
<dbReference type="EMBL" id="MF344566">
    <property type="protein sequence ID" value="AVE19882.1"/>
    <property type="molecule type" value="Genomic_DNA"/>
</dbReference>
<proteinExistence type="predicted"/>
<protein>
    <submittedName>
        <fullName evidence="5">Uncharacterized protein</fullName>
    </submittedName>
</protein>
<dbReference type="EMBL" id="MF344563">
    <property type="protein sequence ID" value="AVE18875.1"/>
    <property type="molecule type" value="Genomic_DNA"/>
</dbReference>
<geneLocation type="plasmid" evidence="4">
    <name>p13190-VIM</name>
</geneLocation>
<evidence type="ECO:0000313" key="3">
    <source>
        <dbReference type="EMBL" id="AVE18541.1"/>
    </source>
</evidence>
<dbReference type="EMBL" id="MF344562">
    <property type="protein sequence ID" value="AVE18541.1"/>
    <property type="molecule type" value="Genomic_DNA"/>
</dbReference>
<sequence>MEHKSDRKESCLIPTTSDDKFVFILTLTLTLICFAIISALTFLVSDEEIKSLRVWFYIPFVFFSFVSYLSYCAWRGSRPKKP</sequence>
<reference evidence="5" key="1">
    <citation type="journal article" date="2019" name="Front. Microbiol.">
        <title>Sequencing and Genomic Diversity Analysis of IncHI5 Plasmids.</title>
        <authorList>
            <person name="Liang Q."/>
            <person name="Jiang X."/>
            <person name="Hu L."/>
            <person name="Yin Z."/>
            <person name="Gao B."/>
            <person name="Zhao Y."/>
            <person name="Yang W."/>
            <person name="Yang H."/>
            <person name="Tong Y."/>
            <person name="Li W."/>
            <person name="Jiang L."/>
            <person name="Zhou D."/>
        </authorList>
    </citation>
    <scope>NUCLEOTIDE SEQUENCE</scope>
    <source>
        <strain evidence="2">11219</strain>
        <strain evidence="3">12208</strain>
        <strain evidence="4">13190</strain>
        <strain evidence="5">13450</strain>
        <strain evidence="6">19051</strain>
        <strain evidence="7">A324</strain>
        <plasmid evidence="2">p11219-IMP</plasmid>
        <plasmid evidence="3">p12208-IMP</plasmid>
        <plasmid evidence="4">p13190-VIM</plasmid>
        <plasmid evidence="5">p13450-IMP</plasmid>
        <plasmid evidence="6">p19051-IMP</plasmid>
        <plasmid evidence="7">pA324-IMP</plasmid>
    </source>
</reference>
<evidence type="ECO:0000313" key="4">
    <source>
        <dbReference type="EMBL" id="AVE18875.1"/>
    </source>
</evidence>
<geneLocation type="plasmid" evidence="2">
    <name>p11219-IMP</name>
</geneLocation>
<evidence type="ECO:0000313" key="5">
    <source>
        <dbReference type="EMBL" id="AVE19299.1"/>
    </source>
</evidence>
<dbReference type="EMBL" id="MF344564">
    <property type="protein sequence ID" value="AVE19299.1"/>
    <property type="molecule type" value="Genomic_DNA"/>
</dbReference>
<feature type="transmembrane region" description="Helical" evidence="1">
    <location>
        <begin position="21"/>
        <end position="42"/>
    </location>
</feature>
<dbReference type="AlphaFoldDB" id="A0A2L1KB51"/>
<name>A0A2L1KB51_KLEPN</name>